<accession>F7NP52</accession>
<dbReference type="PANTHER" id="PTHR43175:SF3">
    <property type="entry name" value="CARBON DISULFIDE HYDROLASE"/>
    <property type="match status" value="1"/>
</dbReference>
<dbReference type="SMART" id="SM00947">
    <property type="entry name" value="Pro_CA"/>
    <property type="match status" value="1"/>
</dbReference>
<dbReference type="RefSeq" id="WP_004099123.1">
    <property type="nucleotide sequence ID" value="NZ_AFGF01000240.1"/>
</dbReference>
<dbReference type="GO" id="GO:0008270">
    <property type="term" value="F:zinc ion binding"/>
    <property type="evidence" value="ECO:0007669"/>
    <property type="project" value="InterPro"/>
</dbReference>
<evidence type="ECO:0000256" key="5">
    <source>
        <dbReference type="ARBA" id="ARBA00048348"/>
    </source>
</evidence>
<gene>
    <name evidence="7" type="ORF">ALO_19467</name>
</gene>
<feature type="binding site" evidence="6">
    <location>
        <position position="96"/>
    </location>
    <ligand>
        <name>Zn(2+)</name>
        <dbReference type="ChEBI" id="CHEBI:29105"/>
    </ligand>
</feature>
<dbReference type="GO" id="GO:0004089">
    <property type="term" value="F:carbonate dehydratase activity"/>
    <property type="evidence" value="ECO:0007669"/>
    <property type="project" value="UniProtKB-EC"/>
</dbReference>
<reference evidence="7 8" key="1">
    <citation type="journal article" date="2011" name="EMBO J.">
        <title>Structural diversity of bacterial flagellar motors.</title>
        <authorList>
            <person name="Chen S."/>
            <person name="Beeby M."/>
            <person name="Murphy G.E."/>
            <person name="Leadbetter J.R."/>
            <person name="Hendrixson D.R."/>
            <person name="Briegel A."/>
            <person name="Li Z."/>
            <person name="Shi J."/>
            <person name="Tocheva E.I."/>
            <person name="Muller A."/>
            <person name="Dobro M.J."/>
            <person name="Jensen G.J."/>
        </authorList>
    </citation>
    <scope>NUCLEOTIDE SEQUENCE [LARGE SCALE GENOMIC DNA]</scope>
    <source>
        <strain evidence="7 8">DSM 6540</strain>
    </source>
</reference>
<dbReference type="AlphaFoldDB" id="F7NP52"/>
<feature type="binding site" evidence="6">
    <location>
        <position position="38"/>
    </location>
    <ligand>
        <name>Zn(2+)</name>
        <dbReference type="ChEBI" id="CHEBI:29105"/>
    </ligand>
</feature>
<evidence type="ECO:0000256" key="1">
    <source>
        <dbReference type="ARBA" id="ARBA00006217"/>
    </source>
</evidence>
<dbReference type="PANTHER" id="PTHR43175">
    <property type="entry name" value="CARBONIC ANHYDRASE"/>
    <property type="match status" value="1"/>
</dbReference>
<comment type="caution">
    <text evidence="7">The sequence shown here is derived from an EMBL/GenBank/DDBJ whole genome shotgun (WGS) entry which is preliminary data.</text>
</comment>
<dbReference type="EMBL" id="AFGF01000240">
    <property type="protein sequence ID" value="EGO62175.1"/>
    <property type="molecule type" value="Genomic_DNA"/>
</dbReference>
<evidence type="ECO:0000256" key="3">
    <source>
        <dbReference type="ARBA" id="ARBA00022723"/>
    </source>
</evidence>
<evidence type="ECO:0000256" key="4">
    <source>
        <dbReference type="ARBA" id="ARBA00022833"/>
    </source>
</evidence>
<protein>
    <recommendedName>
        <fullName evidence="2">carbonic anhydrase</fullName>
        <ecNumber evidence="2">4.2.1.1</ecNumber>
    </recommendedName>
</protein>
<keyword evidence="8" id="KW-1185">Reference proteome</keyword>
<keyword evidence="3 6" id="KW-0479">Metal-binding</keyword>
<dbReference type="InterPro" id="IPR001765">
    <property type="entry name" value="Carbonic_anhydrase"/>
</dbReference>
<evidence type="ECO:0000313" key="7">
    <source>
        <dbReference type="EMBL" id="EGO62175.1"/>
    </source>
</evidence>
<dbReference type="SUPFAM" id="SSF53056">
    <property type="entry name" value="beta-carbonic anhydrase, cab"/>
    <property type="match status" value="1"/>
</dbReference>
<dbReference type="eggNOG" id="COG0288">
    <property type="taxonomic scope" value="Bacteria"/>
</dbReference>
<dbReference type="OrthoDB" id="9792260at2"/>
<sequence length="184" mass="20388">MTVLDELLQSNAEFLLKNQVQPEKLSKKPRRQIALITCMDTRLVGFLEEALGIQRGDAVIIKLAGAVAGNSLDAALRSLMLAIYELDVKEIIVVGHHDCGALQTSPHRLKDSMRLQGIEANWIEQFEHSILSWLDDLTEVESEVLKLVGALRQNPLIPSTVRIHGLLIDPVRGEAALLHSGYHC</sequence>
<comment type="catalytic activity">
    <reaction evidence="5">
        <text>hydrogencarbonate + H(+) = CO2 + H2O</text>
        <dbReference type="Rhea" id="RHEA:10748"/>
        <dbReference type="ChEBI" id="CHEBI:15377"/>
        <dbReference type="ChEBI" id="CHEBI:15378"/>
        <dbReference type="ChEBI" id="CHEBI:16526"/>
        <dbReference type="ChEBI" id="CHEBI:17544"/>
        <dbReference type="EC" id="4.2.1.1"/>
    </reaction>
</comment>
<dbReference type="Gene3D" id="3.40.1050.10">
    <property type="entry name" value="Carbonic anhydrase"/>
    <property type="match status" value="1"/>
</dbReference>
<comment type="similarity">
    <text evidence="1">Belongs to the beta-class carbonic anhydrase family.</text>
</comment>
<comment type="cofactor">
    <cofactor evidence="6">
        <name>Zn(2+)</name>
        <dbReference type="ChEBI" id="CHEBI:29105"/>
    </cofactor>
    <text evidence="6">Binds 1 zinc ion per subunit.</text>
</comment>
<organism evidence="7 8">
    <name type="scientific">Acetonema longum DSM 6540</name>
    <dbReference type="NCBI Taxonomy" id="1009370"/>
    <lineage>
        <taxon>Bacteria</taxon>
        <taxon>Bacillati</taxon>
        <taxon>Bacillota</taxon>
        <taxon>Negativicutes</taxon>
        <taxon>Acetonemataceae</taxon>
        <taxon>Acetonema</taxon>
    </lineage>
</organism>
<keyword evidence="4 6" id="KW-0862">Zinc</keyword>
<dbReference type="EC" id="4.2.1.1" evidence="2"/>
<evidence type="ECO:0000313" key="8">
    <source>
        <dbReference type="Proteomes" id="UP000003240"/>
    </source>
</evidence>
<dbReference type="CDD" id="cd03379">
    <property type="entry name" value="beta_CA_cladeD"/>
    <property type="match status" value="1"/>
</dbReference>
<name>F7NP52_9FIRM</name>
<proteinExistence type="inferred from homology"/>
<dbReference type="InterPro" id="IPR036874">
    <property type="entry name" value="Carbonic_anhydrase_sf"/>
</dbReference>
<evidence type="ECO:0000256" key="6">
    <source>
        <dbReference type="PIRSR" id="PIRSR601765-1"/>
    </source>
</evidence>
<dbReference type="Pfam" id="PF00484">
    <property type="entry name" value="Pro_CA"/>
    <property type="match status" value="1"/>
</dbReference>
<feature type="binding site" evidence="6">
    <location>
        <position position="99"/>
    </location>
    <ligand>
        <name>Zn(2+)</name>
        <dbReference type="ChEBI" id="CHEBI:29105"/>
    </ligand>
</feature>
<dbReference type="Proteomes" id="UP000003240">
    <property type="component" value="Unassembled WGS sequence"/>
</dbReference>
<dbReference type="STRING" id="1009370.ALO_19467"/>
<feature type="binding site" evidence="6">
    <location>
        <position position="40"/>
    </location>
    <ligand>
        <name>Zn(2+)</name>
        <dbReference type="ChEBI" id="CHEBI:29105"/>
    </ligand>
</feature>
<evidence type="ECO:0000256" key="2">
    <source>
        <dbReference type="ARBA" id="ARBA00012925"/>
    </source>
</evidence>